<evidence type="ECO:0000256" key="6">
    <source>
        <dbReference type="ARBA" id="ARBA00023136"/>
    </source>
</evidence>
<accession>A0A6N8S8B4</accession>
<dbReference type="Pfam" id="PF19300">
    <property type="entry name" value="BPD_transp_1_N"/>
    <property type="match status" value="1"/>
</dbReference>
<feature type="transmembrane region" description="Helical" evidence="7">
    <location>
        <begin position="131"/>
        <end position="153"/>
    </location>
</feature>
<evidence type="ECO:0000256" key="7">
    <source>
        <dbReference type="RuleBase" id="RU363032"/>
    </source>
</evidence>
<dbReference type="Pfam" id="PF00528">
    <property type="entry name" value="BPD_transp_1"/>
    <property type="match status" value="1"/>
</dbReference>
<dbReference type="EMBL" id="WUMK01000001">
    <property type="protein sequence ID" value="MXN43788.1"/>
    <property type="molecule type" value="Genomic_DNA"/>
</dbReference>
<feature type="domain" description="ABC transmembrane type-1" evidence="8">
    <location>
        <begin position="95"/>
        <end position="320"/>
    </location>
</feature>
<dbReference type="InterPro" id="IPR035906">
    <property type="entry name" value="MetI-like_sf"/>
</dbReference>
<evidence type="ECO:0000256" key="1">
    <source>
        <dbReference type="ARBA" id="ARBA00004651"/>
    </source>
</evidence>
<dbReference type="GO" id="GO:0005886">
    <property type="term" value="C:plasma membrane"/>
    <property type="evidence" value="ECO:0007669"/>
    <property type="project" value="UniProtKB-SubCell"/>
</dbReference>
<sequence length="329" mass="35094">MRLYMFKHLAGLVVVVLAMSFFVFCLQSILPADPARAVAGPTAPVATVEAVRERLGLDQPVIVQYGRFLLRLAKGDLGTSFRTRQPVTADIGKHLPATLELMSVAVFLGVVPAVALALLQASFPRPGLARVALIGLGSMPIFLTALLLVYLFWFKLAWLPGSGRLGLTDFSGPTGFNLLDGFLTGRPGVSVDAFAHILLPSIALALPIAVAIGRTMSSALHEVMQQAYIRTARGKGIGEARLVFAHGLRNAATAPLAMVGLQVRLLFGNLLIVERIFGWPGLGNYMVQSLASSDLPAVLGVSMVFGVLYIIVNIAVELCQSLADPRIDL</sequence>
<keyword evidence="10" id="KW-1185">Reference proteome</keyword>
<dbReference type="PROSITE" id="PS50928">
    <property type="entry name" value="ABC_TM1"/>
    <property type="match status" value="1"/>
</dbReference>
<dbReference type="InterPro" id="IPR000515">
    <property type="entry name" value="MetI-like"/>
</dbReference>
<dbReference type="Gene3D" id="1.10.3720.10">
    <property type="entry name" value="MetI-like"/>
    <property type="match status" value="1"/>
</dbReference>
<dbReference type="PANTHER" id="PTHR43163:SF6">
    <property type="entry name" value="DIPEPTIDE TRANSPORT SYSTEM PERMEASE PROTEIN DPPB-RELATED"/>
    <property type="match status" value="1"/>
</dbReference>
<evidence type="ECO:0000313" key="10">
    <source>
        <dbReference type="Proteomes" id="UP000435802"/>
    </source>
</evidence>
<comment type="similarity">
    <text evidence="7">Belongs to the binding-protein-dependent transport system permease family.</text>
</comment>
<dbReference type="AlphaFoldDB" id="A0A6N8S8B4"/>
<evidence type="ECO:0000256" key="5">
    <source>
        <dbReference type="ARBA" id="ARBA00022989"/>
    </source>
</evidence>
<gene>
    <name evidence="9" type="ORF">GR138_01220</name>
</gene>
<dbReference type="SUPFAM" id="SSF161098">
    <property type="entry name" value="MetI-like"/>
    <property type="match status" value="1"/>
</dbReference>
<feature type="transmembrane region" description="Helical" evidence="7">
    <location>
        <begin position="256"/>
        <end position="277"/>
    </location>
</feature>
<evidence type="ECO:0000256" key="4">
    <source>
        <dbReference type="ARBA" id="ARBA00022692"/>
    </source>
</evidence>
<dbReference type="OrthoDB" id="9805855at2"/>
<keyword evidence="2 7" id="KW-0813">Transport</keyword>
<organism evidence="9 10">
    <name type="scientific">Shinella kummerowiae</name>
    <dbReference type="NCBI Taxonomy" id="417745"/>
    <lineage>
        <taxon>Bacteria</taxon>
        <taxon>Pseudomonadati</taxon>
        <taxon>Pseudomonadota</taxon>
        <taxon>Alphaproteobacteria</taxon>
        <taxon>Hyphomicrobiales</taxon>
        <taxon>Rhizobiaceae</taxon>
        <taxon>Shinella</taxon>
    </lineage>
</organism>
<keyword evidence="4 7" id="KW-0812">Transmembrane</keyword>
<keyword evidence="5 7" id="KW-1133">Transmembrane helix</keyword>
<dbReference type="RefSeq" id="WP_160856789.1">
    <property type="nucleotide sequence ID" value="NZ_WUMK01000001.1"/>
</dbReference>
<dbReference type="PANTHER" id="PTHR43163">
    <property type="entry name" value="DIPEPTIDE TRANSPORT SYSTEM PERMEASE PROTEIN DPPB-RELATED"/>
    <property type="match status" value="1"/>
</dbReference>
<evidence type="ECO:0000259" key="8">
    <source>
        <dbReference type="PROSITE" id="PS50928"/>
    </source>
</evidence>
<comment type="caution">
    <text evidence="9">The sequence shown here is derived from an EMBL/GenBank/DDBJ whole genome shotgun (WGS) entry which is preliminary data.</text>
</comment>
<feature type="transmembrane region" description="Helical" evidence="7">
    <location>
        <begin position="297"/>
        <end position="316"/>
    </location>
</feature>
<comment type="subcellular location">
    <subcellularLocation>
        <location evidence="1 7">Cell membrane</location>
        <topology evidence="1 7">Multi-pass membrane protein</topology>
    </subcellularLocation>
</comment>
<proteinExistence type="inferred from homology"/>
<evidence type="ECO:0000256" key="2">
    <source>
        <dbReference type="ARBA" id="ARBA00022448"/>
    </source>
</evidence>
<feature type="transmembrane region" description="Helical" evidence="7">
    <location>
        <begin position="193"/>
        <end position="212"/>
    </location>
</feature>
<keyword evidence="6 7" id="KW-0472">Membrane</keyword>
<evidence type="ECO:0000313" key="9">
    <source>
        <dbReference type="EMBL" id="MXN43788.1"/>
    </source>
</evidence>
<reference evidence="9 10" key="1">
    <citation type="submission" date="2019-12" db="EMBL/GenBank/DDBJ databases">
        <title>Shinella kummerowiae sp. nov., a symbiotic bacterium isolated from root nodules of the herbal legume Kummerowia stipulacea.</title>
        <authorList>
            <person name="Gao J."/>
        </authorList>
    </citation>
    <scope>NUCLEOTIDE SEQUENCE [LARGE SCALE GENOMIC DNA]</scope>
    <source>
        <strain evidence="9 10">CCBAU 25048</strain>
    </source>
</reference>
<keyword evidence="3" id="KW-1003">Cell membrane</keyword>
<protein>
    <submittedName>
        <fullName evidence="9">ABC transporter permease subunit</fullName>
    </submittedName>
</protein>
<dbReference type="GO" id="GO:0071916">
    <property type="term" value="F:dipeptide transmembrane transporter activity"/>
    <property type="evidence" value="ECO:0007669"/>
    <property type="project" value="TreeGrafter"/>
</dbReference>
<dbReference type="InterPro" id="IPR045621">
    <property type="entry name" value="BPD_transp_1_N"/>
</dbReference>
<feature type="transmembrane region" description="Helical" evidence="7">
    <location>
        <begin position="101"/>
        <end position="119"/>
    </location>
</feature>
<dbReference type="Proteomes" id="UP000435802">
    <property type="component" value="Unassembled WGS sequence"/>
</dbReference>
<name>A0A6N8S8B4_9HYPH</name>
<evidence type="ECO:0000256" key="3">
    <source>
        <dbReference type="ARBA" id="ARBA00022475"/>
    </source>
</evidence>